<evidence type="ECO:0000256" key="2">
    <source>
        <dbReference type="ARBA" id="ARBA00022801"/>
    </source>
</evidence>
<dbReference type="PANTHER" id="PTHR47439:SF1">
    <property type="entry name" value="ACID PHOSPHATASE"/>
    <property type="match status" value="1"/>
</dbReference>
<feature type="active site" description="Nucleophile" evidence="3">
    <location>
        <position position="9"/>
    </location>
</feature>
<dbReference type="InterPro" id="IPR023485">
    <property type="entry name" value="Ptyr_pPase"/>
</dbReference>
<evidence type="ECO:0000256" key="1">
    <source>
        <dbReference type="ARBA" id="ARBA00011063"/>
    </source>
</evidence>
<sequence length="165" mass="18255">MAYKLLFVCLGNICRSPAAENIMNHLISQAIKNESPVKKLCEGIICDSAGTSNYHIGSPPDRRMSVAAAQKLGIKLQGQARQFKKSDLQDFDLILAMDRENYDDILAVDSTGQFSHKVHLICDFCSKHTLKDVPDPYYGGPEGFNQVIDLLVDACEGLLKYICNS</sequence>
<dbReference type="Pfam" id="PF01451">
    <property type="entry name" value="LMWPc"/>
    <property type="match status" value="1"/>
</dbReference>
<dbReference type="InterPro" id="IPR017867">
    <property type="entry name" value="Tyr_phospatase_low_mol_wt"/>
</dbReference>
<dbReference type="GO" id="GO:0004725">
    <property type="term" value="F:protein tyrosine phosphatase activity"/>
    <property type="evidence" value="ECO:0007669"/>
    <property type="project" value="InterPro"/>
</dbReference>
<dbReference type="SUPFAM" id="SSF52788">
    <property type="entry name" value="Phosphotyrosine protein phosphatases I"/>
    <property type="match status" value="1"/>
</dbReference>
<comment type="caution">
    <text evidence="5">The sequence shown here is derived from an EMBL/GenBank/DDBJ whole genome shotgun (WGS) entry which is preliminary data.</text>
</comment>
<evidence type="ECO:0000256" key="3">
    <source>
        <dbReference type="PIRSR" id="PIRSR617867-1"/>
    </source>
</evidence>
<comment type="similarity">
    <text evidence="1">Belongs to the low molecular weight phosphotyrosine protein phosphatase family.</text>
</comment>
<feature type="active site" evidence="3">
    <location>
        <position position="15"/>
    </location>
</feature>
<evidence type="ECO:0000259" key="4">
    <source>
        <dbReference type="SMART" id="SM00226"/>
    </source>
</evidence>
<dbReference type="InterPro" id="IPR052995">
    <property type="entry name" value="LMW-PTP"/>
</dbReference>
<name>A0AAP5ICE6_9CYAN</name>
<dbReference type="Gene3D" id="3.40.50.2300">
    <property type="match status" value="1"/>
</dbReference>
<dbReference type="EMBL" id="JAALHA020000018">
    <property type="protein sequence ID" value="MDR9898589.1"/>
    <property type="molecule type" value="Genomic_DNA"/>
</dbReference>
<reference evidence="6" key="1">
    <citation type="journal article" date="2021" name="Science">
        <title>Hunting the eagle killer: A cyanobacterial neurotoxin causes vacuolar myelinopathy.</title>
        <authorList>
            <person name="Breinlinger S."/>
            <person name="Phillips T.J."/>
            <person name="Haram B.N."/>
            <person name="Mares J."/>
            <person name="Martinez Yerena J.A."/>
            <person name="Hrouzek P."/>
            <person name="Sobotka R."/>
            <person name="Henderson W.M."/>
            <person name="Schmieder P."/>
            <person name="Williams S.M."/>
            <person name="Lauderdale J.D."/>
            <person name="Wilde H.D."/>
            <person name="Gerrin W."/>
            <person name="Kust A."/>
            <person name="Washington J.W."/>
            <person name="Wagner C."/>
            <person name="Geier B."/>
            <person name="Liebeke M."/>
            <person name="Enke H."/>
            <person name="Niedermeyer T.H.J."/>
            <person name="Wilde S.B."/>
        </authorList>
    </citation>
    <scope>NUCLEOTIDE SEQUENCE [LARGE SCALE GENOMIC DNA]</scope>
    <source>
        <strain evidence="6">Thurmond2011</strain>
    </source>
</reference>
<dbReference type="InterPro" id="IPR036196">
    <property type="entry name" value="Ptyr_pPase_sf"/>
</dbReference>
<dbReference type="PRINTS" id="PR00719">
    <property type="entry name" value="LMWPTPASE"/>
</dbReference>
<feature type="active site" description="Proton donor" evidence="3">
    <location>
        <position position="135"/>
    </location>
</feature>
<dbReference type="Proteomes" id="UP000667802">
    <property type="component" value="Unassembled WGS sequence"/>
</dbReference>
<dbReference type="AlphaFoldDB" id="A0AAP5ICE6"/>
<protein>
    <submittedName>
        <fullName evidence="5">Low molecular weight phosphotyrosine protein phosphatase</fullName>
    </submittedName>
</protein>
<feature type="domain" description="Phosphotyrosine protein phosphatase I" evidence="4">
    <location>
        <begin position="3"/>
        <end position="161"/>
    </location>
</feature>
<keyword evidence="2" id="KW-0378">Hydrolase</keyword>
<dbReference type="SMART" id="SM00226">
    <property type="entry name" value="LMWPc"/>
    <property type="match status" value="1"/>
</dbReference>
<gene>
    <name evidence="5" type="ORF">G7B40_029120</name>
</gene>
<dbReference type="RefSeq" id="WP_208353562.1">
    <property type="nucleotide sequence ID" value="NZ_JAALHA020000018.1"/>
</dbReference>
<keyword evidence="6" id="KW-1185">Reference proteome</keyword>
<organism evidence="5 6">
    <name type="scientific">Aetokthonos hydrillicola Thurmond2011</name>
    <dbReference type="NCBI Taxonomy" id="2712845"/>
    <lineage>
        <taxon>Bacteria</taxon>
        <taxon>Bacillati</taxon>
        <taxon>Cyanobacteriota</taxon>
        <taxon>Cyanophyceae</taxon>
        <taxon>Nostocales</taxon>
        <taxon>Hapalosiphonaceae</taxon>
        <taxon>Aetokthonos</taxon>
    </lineage>
</organism>
<dbReference type="CDD" id="cd16343">
    <property type="entry name" value="LMWPTP"/>
    <property type="match status" value="1"/>
</dbReference>
<evidence type="ECO:0000313" key="5">
    <source>
        <dbReference type="EMBL" id="MDR9898589.1"/>
    </source>
</evidence>
<dbReference type="PANTHER" id="PTHR47439">
    <property type="entry name" value="LOW MOLECULAR WEIGHT PHOSPHOTYROSINE PROTEIN PHOSPHATASE-RELATED"/>
    <property type="match status" value="1"/>
</dbReference>
<proteinExistence type="inferred from homology"/>
<accession>A0AAP5ICE6</accession>
<evidence type="ECO:0000313" key="6">
    <source>
        <dbReference type="Proteomes" id="UP000667802"/>
    </source>
</evidence>